<name>A0A2G9HZ23_9LAMI</name>
<feature type="transmembrane region" description="Helical" evidence="2">
    <location>
        <begin position="24"/>
        <end position="44"/>
    </location>
</feature>
<organism evidence="3 4">
    <name type="scientific">Handroanthus impetiginosus</name>
    <dbReference type="NCBI Taxonomy" id="429701"/>
    <lineage>
        <taxon>Eukaryota</taxon>
        <taxon>Viridiplantae</taxon>
        <taxon>Streptophyta</taxon>
        <taxon>Embryophyta</taxon>
        <taxon>Tracheophyta</taxon>
        <taxon>Spermatophyta</taxon>
        <taxon>Magnoliopsida</taxon>
        <taxon>eudicotyledons</taxon>
        <taxon>Gunneridae</taxon>
        <taxon>Pentapetalae</taxon>
        <taxon>asterids</taxon>
        <taxon>lamiids</taxon>
        <taxon>Lamiales</taxon>
        <taxon>Bignoniaceae</taxon>
        <taxon>Crescentiina</taxon>
        <taxon>Tabebuia alliance</taxon>
        <taxon>Handroanthus</taxon>
    </lineage>
</organism>
<dbReference type="Proteomes" id="UP000231279">
    <property type="component" value="Unassembled WGS sequence"/>
</dbReference>
<keyword evidence="2" id="KW-0472">Membrane</keyword>
<feature type="compositionally biased region" description="Low complexity" evidence="1">
    <location>
        <begin position="45"/>
        <end position="55"/>
    </location>
</feature>
<keyword evidence="2" id="KW-0812">Transmembrane</keyword>
<proteinExistence type="predicted"/>
<accession>A0A2G9HZ23</accession>
<protein>
    <submittedName>
        <fullName evidence="3">Uncharacterized protein</fullName>
    </submittedName>
</protein>
<evidence type="ECO:0000256" key="1">
    <source>
        <dbReference type="SAM" id="MobiDB-lite"/>
    </source>
</evidence>
<gene>
    <name evidence="3" type="ORF">CDL12_04522</name>
</gene>
<evidence type="ECO:0000256" key="2">
    <source>
        <dbReference type="SAM" id="Phobius"/>
    </source>
</evidence>
<feature type="region of interest" description="Disordered" evidence="1">
    <location>
        <begin position="45"/>
        <end position="116"/>
    </location>
</feature>
<feature type="compositionally biased region" description="Basic and acidic residues" evidence="1">
    <location>
        <begin position="96"/>
        <end position="106"/>
    </location>
</feature>
<keyword evidence="2" id="KW-1133">Transmembrane helix</keyword>
<feature type="compositionally biased region" description="Basic residues" evidence="1">
    <location>
        <begin position="75"/>
        <end position="95"/>
    </location>
</feature>
<dbReference type="EMBL" id="NKXS01000701">
    <property type="protein sequence ID" value="PIN22761.1"/>
    <property type="molecule type" value="Genomic_DNA"/>
</dbReference>
<dbReference type="GO" id="GO:0048046">
    <property type="term" value="C:apoplast"/>
    <property type="evidence" value="ECO:0007669"/>
    <property type="project" value="TreeGrafter"/>
</dbReference>
<dbReference type="OrthoDB" id="759183at2759"/>
<keyword evidence="4" id="KW-1185">Reference proteome</keyword>
<dbReference type="InterPro" id="IPR037495">
    <property type="entry name" value="CLE41/42/44"/>
</dbReference>
<evidence type="ECO:0000313" key="3">
    <source>
        <dbReference type="EMBL" id="PIN22761.1"/>
    </source>
</evidence>
<dbReference type="PANTHER" id="PTHR35301:SF1">
    <property type="entry name" value="CLAVATA3_ESR (CLE)-RELATED PROTEIN 41-RELATED"/>
    <property type="match status" value="1"/>
</dbReference>
<dbReference type="AlphaFoldDB" id="A0A2G9HZ23"/>
<dbReference type="GO" id="GO:0033612">
    <property type="term" value="F:receptor serine/threonine kinase binding"/>
    <property type="evidence" value="ECO:0007669"/>
    <property type="project" value="InterPro"/>
</dbReference>
<evidence type="ECO:0000313" key="4">
    <source>
        <dbReference type="Proteomes" id="UP000231279"/>
    </source>
</evidence>
<dbReference type="PANTHER" id="PTHR35301">
    <property type="entry name" value="CLAVATA3/ESR (CLE)-RELATED PROTEIN 41-RELATED"/>
    <property type="match status" value="1"/>
</dbReference>
<sequence length="116" mass="12992">MAKTLKINPFSSLLEIPTKSHKNFVLFLGILLIIIVNLAIVSSTSDHTSRPSSRPLMASNPSQETLFKDSNSKNIHAKNVHFRPRKRGINYRKSKGREFEGSDHEVPSGPNPISNR</sequence>
<dbReference type="GO" id="GO:0010089">
    <property type="term" value="P:xylem development"/>
    <property type="evidence" value="ECO:0007669"/>
    <property type="project" value="InterPro"/>
</dbReference>
<reference evidence="4" key="1">
    <citation type="journal article" date="2018" name="Gigascience">
        <title>Genome assembly of the Pink Ipe (Handroanthus impetiginosus, Bignoniaceae), a highly valued, ecologically keystone Neotropical timber forest tree.</title>
        <authorList>
            <person name="Silva-Junior O.B."/>
            <person name="Grattapaglia D."/>
            <person name="Novaes E."/>
            <person name="Collevatti R.G."/>
        </authorList>
    </citation>
    <scope>NUCLEOTIDE SEQUENCE [LARGE SCALE GENOMIC DNA]</scope>
    <source>
        <strain evidence="4">cv. UFG-1</strain>
    </source>
</reference>
<comment type="caution">
    <text evidence="3">The sequence shown here is derived from an EMBL/GenBank/DDBJ whole genome shotgun (WGS) entry which is preliminary data.</text>
</comment>